<proteinExistence type="predicted"/>
<dbReference type="EMBL" id="JAESDN010000010">
    <property type="protein sequence ID" value="KAG7044677.1"/>
    <property type="molecule type" value="Genomic_DNA"/>
</dbReference>
<dbReference type="AlphaFoldDB" id="A0A9P7QYR4"/>
<gene>
    <name evidence="1" type="ORF">JMJ77_004139</name>
</gene>
<comment type="caution">
    <text evidence="1">The sequence shown here is derived from an EMBL/GenBank/DDBJ whole genome shotgun (WGS) entry which is preliminary data.</text>
</comment>
<sequence length="76" mass="8598">MSKTAWRACLDKHISIQRGLLHNRGRRIALGMVLLQSTHCIRHTEPRPKTSTDLTTSTHVPLMRLETVVPRIAMTG</sequence>
<protein>
    <submittedName>
        <fullName evidence="1">Uncharacterized protein</fullName>
    </submittedName>
</protein>
<name>A0A9P7QYR4_9PEZI</name>
<accession>A0A9P7QYR4</accession>
<dbReference type="Proteomes" id="UP000699042">
    <property type="component" value="Unassembled WGS sequence"/>
</dbReference>
<evidence type="ECO:0000313" key="2">
    <source>
        <dbReference type="Proteomes" id="UP000699042"/>
    </source>
</evidence>
<keyword evidence="2" id="KW-1185">Reference proteome</keyword>
<evidence type="ECO:0000313" key="1">
    <source>
        <dbReference type="EMBL" id="KAG7044677.1"/>
    </source>
</evidence>
<reference evidence="1" key="1">
    <citation type="submission" date="2021-05" db="EMBL/GenBank/DDBJ databases">
        <title>Comparative genomics of three Colletotrichum scovillei strains and genetic complementation revealed genes involved fungal growth and virulence on chili pepper.</title>
        <authorList>
            <person name="Hsieh D.-K."/>
            <person name="Chuang S.-C."/>
            <person name="Chen C.-Y."/>
            <person name="Chao Y.-T."/>
            <person name="Lu M.-Y.J."/>
            <person name="Lee M.-H."/>
            <person name="Shih M.-C."/>
        </authorList>
    </citation>
    <scope>NUCLEOTIDE SEQUENCE</scope>
    <source>
        <strain evidence="1">Coll-153</strain>
    </source>
</reference>
<organism evidence="1 2">
    <name type="scientific">Colletotrichum scovillei</name>
    <dbReference type="NCBI Taxonomy" id="1209932"/>
    <lineage>
        <taxon>Eukaryota</taxon>
        <taxon>Fungi</taxon>
        <taxon>Dikarya</taxon>
        <taxon>Ascomycota</taxon>
        <taxon>Pezizomycotina</taxon>
        <taxon>Sordariomycetes</taxon>
        <taxon>Hypocreomycetidae</taxon>
        <taxon>Glomerellales</taxon>
        <taxon>Glomerellaceae</taxon>
        <taxon>Colletotrichum</taxon>
        <taxon>Colletotrichum acutatum species complex</taxon>
    </lineage>
</organism>